<evidence type="ECO:0000256" key="1">
    <source>
        <dbReference type="SAM" id="MobiDB-lite"/>
    </source>
</evidence>
<evidence type="ECO:0000313" key="2">
    <source>
        <dbReference type="EMBL" id="KIL70655.1"/>
    </source>
</evidence>
<proteinExistence type="predicted"/>
<accession>A0A0C2T447</accession>
<name>A0A0C2T447_AMAMK</name>
<feature type="region of interest" description="Disordered" evidence="1">
    <location>
        <begin position="146"/>
        <end position="168"/>
    </location>
</feature>
<organism evidence="2 3">
    <name type="scientific">Amanita muscaria (strain Koide BX008)</name>
    <dbReference type="NCBI Taxonomy" id="946122"/>
    <lineage>
        <taxon>Eukaryota</taxon>
        <taxon>Fungi</taxon>
        <taxon>Dikarya</taxon>
        <taxon>Basidiomycota</taxon>
        <taxon>Agaricomycotina</taxon>
        <taxon>Agaricomycetes</taxon>
        <taxon>Agaricomycetidae</taxon>
        <taxon>Agaricales</taxon>
        <taxon>Pluteineae</taxon>
        <taxon>Amanitaceae</taxon>
        <taxon>Amanita</taxon>
    </lineage>
</organism>
<feature type="compositionally biased region" description="Polar residues" evidence="1">
    <location>
        <begin position="158"/>
        <end position="168"/>
    </location>
</feature>
<protein>
    <submittedName>
        <fullName evidence="2">Uncharacterized protein</fullName>
    </submittedName>
</protein>
<evidence type="ECO:0000313" key="3">
    <source>
        <dbReference type="Proteomes" id="UP000054549"/>
    </source>
</evidence>
<dbReference type="EMBL" id="KN818223">
    <property type="protein sequence ID" value="KIL70655.1"/>
    <property type="molecule type" value="Genomic_DNA"/>
</dbReference>
<dbReference type="OrthoDB" id="3192267at2759"/>
<dbReference type="HOGENOM" id="CLU_126156_0_0_1"/>
<sequence>MWPTPPPYYILFAHAPLSSANPGALSNTLRHPTVQYHYQDDPLLSLLPQHPDEHVLVLDYDPDSAAIPTVQSLSKTLVVTGLRIDEAPGAAAADEGDVKNDKMYTIETTEIEDPVISTPQNDKNSAHNALDKFKRRNALLRRALQYPNDSESSEFEHSTSQTTIPPPQ</sequence>
<dbReference type="InParanoid" id="A0A0C2T447"/>
<reference evidence="2 3" key="1">
    <citation type="submission" date="2014-04" db="EMBL/GenBank/DDBJ databases">
        <title>Evolutionary Origins and Diversification of the Mycorrhizal Mutualists.</title>
        <authorList>
            <consortium name="DOE Joint Genome Institute"/>
            <consortium name="Mycorrhizal Genomics Consortium"/>
            <person name="Kohler A."/>
            <person name="Kuo A."/>
            <person name="Nagy L.G."/>
            <person name="Floudas D."/>
            <person name="Copeland A."/>
            <person name="Barry K.W."/>
            <person name="Cichocki N."/>
            <person name="Veneault-Fourrey C."/>
            <person name="LaButti K."/>
            <person name="Lindquist E.A."/>
            <person name="Lipzen A."/>
            <person name="Lundell T."/>
            <person name="Morin E."/>
            <person name="Murat C."/>
            <person name="Riley R."/>
            <person name="Ohm R."/>
            <person name="Sun H."/>
            <person name="Tunlid A."/>
            <person name="Henrissat B."/>
            <person name="Grigoriev I.V."/>
            <person name="Hibbett D.S."/>
            <person name="Martin F."/>
        </authorList>
    </citation>
    <scope>NUCLEOTIDE SEQUENCE [LARGE SCALE GENOMIC DNA]</scope>
    <source>
        <strain evidence="2 3">Koide BX008</strain>
    </source>
</reference>
<dbReference type="AlphaFoldDB" id="A0A0C2T447"/>
<gene>
    <name evidence="2" type="ORF">M378DRAFT_6602</name>
</gene>
<keyword evidence="3" id="KW-1185">Reference proteome</keyword>
<dbReference type="Proteomes" id="UP000054549">
    <property type="component" value="Unassembled WGS sequence"/>
</dbReference>